<comment type="caution">
    <text evidence="2">The sequence shown here is derived from an EMBL/GenBank/DDBJ whole genome shotgun (WGS) entry which is preliminary data.</text>
</comment>
<protein>
    <submittedName>
        <fullName evidence="2">Uncharacterized protein</fullName>
    </submittedName>
</protein>
<keyword evidence="3" id="KW-1185">Reference proteome</keyword>
<dbReference type="Proteomes" id="UP001178507">
    <property type="component" value="Unassembled WGS sequence"/>
</dbReference>
<feature type="transmembrane region" description="Helical" evidence="1">
    <location>
        <begin position="141"/>
        <end position="161"/>
    </location>
</feature>
<feature type="transmembrane region" description="Helical" evidence="1">
    <location>
        <begin position="76"/>
        <end position="97"/>
    </location>
</feature>
<organism evidence="2 3">
    <name type="scientific">Effrenium voratum</name>
    <dbReference type="NCBI Taxonomy" id="2562239"/>
    <lineage>
        <taxon>Eukaryota</taxon>
        <taxon>Sar</taxon>
        <taxon>Alveolata</taxon>
        <taxon>Dinophyceae</taxon>
        <taxon>Suessiales</taxon>
        <taxon>Symbiodiniaceae</taxon>
        <taxon>Effrenium</taxon>
    </lineage>
</organism>
<keyword evidence="1" id="KW-0812">Transmembrane</keyword>
<name>A0AA36IW81_9DINO</name>
<feature type="transmembrane region" description="Helical" evidence="1">
    <location>
        <begin position="281"/>
        <end position="303"/>
    </location>
</feature>
<dbReference type="AlphaFoldDB" id="A0AA36IW81"/>
<dbReference type="EMBL" id="CAUJNA010003046">
    <property type="protein sequence ID" value="CAJ1395080.1"/>
    <property type="molecule type" value="Genomic_DNA"/>
</dbReference>
<accession>A0AA36IW81</accession>
<feature type="transmembrane region" description="Helical" evidence="1">
    <location>
        <begin position="208"/>
        <end position="231"/>
    </location>
</feature>
<evidence type="ECO:0000256" key="1">
    <source>
        <dbReference type="SAM" id="Phobius"/>
    </source>
</evidence>
<reference evidence="2" key="1">
    <citation type="submission" date="2023-08" db="EMBL/GenBank/DDBJ databases">
        <authorList>
            <person name="Chen Y."/>
            <person name="Shah S."/>
            <person name="Dougan E. K."/>
            <person name="Thang M."/>
            <person name="Chan C."/>
        </authorList>
    </citation>
    <scope>NUCLEOTIDE SEQUENCE</scope>
</reference>
<keyword evidence="1" id="KW-0472">Membrane</keyword>
<keyword evidence="1" id="KW-1133">Transmembrane helix</keyword>
<sequence>MPGCLRPPALPTKPSLPRALLAGGVGAGLWLARVARRAVGLAPDGSREALAPAKRNLLFDDGPRAGLETLLCPRDLLCLAFLLHGLVIALNTVAGNFGPEYDALIRTSLCLGGLNGLASVAELVLDPTLYDDRPGVAHERWIFGLSAAWVLAVVWLCARLAGVLPDAAFDVPASAACCAVFLAMNLGPWATAWAFWQELTDLERLRMRGLGACGFVGVIYCLDAIALAYKGPAWWSKVQTLWPMQATCEESTLIFGALALEACMLLHRLGRRGILRFQQAAVPLGLASSLGLAIVPTVAQVAWNYDQISLFDAYFV</sequence>
<evidence type="ECO:0000313" key="2">
    <source>
        <dbReference type="EMBL" id="CAJ1395080.1"/>
    </source>
</evidence>
<proteinExistence type="predicted"/>
<feature type="transmembrane region" description="Helical" evidence="1">
    <location>
        <begin position="173"/>
        <end position="196"/>
    </location>
</feature>
<gene>
    <name evidence="2" type="ORF">EVOR1521_LOCUS19600</name>
</gene>
<feature type="transmembrane region" description="Helical" evidence="1">
    <location>
        <begin position="15"/>
        <end position="32"/>
    </location>
</feature>
<evidence type="ECO:0000313" key="3">
    <source>
        <dbReference type="Proteomes" id="UP001178507"/>
    </source>
</evidence>